<dbReference type="AlphaFoldDB" id="A0AAU9S6A6"/>
<keyword evidence="2" id="KW-1185">Reference proteome</keyword>
<reference evidence="1 2" key="1">
    <citation type="submission" date="2022-03" db="EMBL/GenBank/DDBJ databases">
        <authorList>
            <person name="Nunn A."/>
            <person name="Chopra R."/>
            <person name="Nunn A."/>
            <person name="Contreras Garrido A."/>
        </authorList>
    </citation>
    <scope>NUCLEOTIDE SEQUENCE [LARGE SCALE GENOMIC DNA]</scope>
</reference>
<proteinExistence type="predicted"/>
<feature type="non-terminal residue" evidence="1">
    <location>
        <position position="102"/>
    </location>
</feature>
<sequence>PIYINCFDVCVLDQSRGALASVLRLRYFLTGGGRRNDGLCPNFFLSPVLARARLSPSPSFSPPESKAVRFRFVLNFLRPVEPLLRNHVVSISLKIPFSPRLS</sequence>
<organism evidence="1 2">
    <name type="scientific">Thlaspi arvense</name>
    <name type="common">Field penny-cress</name>
    <dbReference type="NCBI Taxonomy" id="13288"/>
    <lineage>
        <taxon>Eukaryota</taxon>
        <taxon>Viridiplantae</taxon>
        <taxon>Streptophyta</taxon>
        <taxon>Embryophyta</taxon>
        <taxon>Tracheophyta</taxon>
        <taxon>Spermatophyta</taxon>
        <taxon>Magnoliopsida</taxon>
        <taxon>eudicotyledons</taxon>
        <taxon>Gunneridae</taxon>
        <taxon>Pentapetalae</taxon>
        <taxon>rosids</taxon>
        <taxon>malvids</taxon>
        <taxon>Brassicales</taxon>
        <taxon>Brassicaceae</taxon>
        <taxon>Thlaspideae</taxon>
        <taxon>Thlaspi</taxon>
    </lineage>
</organism>
<gene>
    <name evidence="1" type="ORF">TAV2_LOCUS12413</name>
</gene>
<feature type="non-terminal residue" evidence="1">
    <location>
        <position position="1"/>
    </location>
</feature>
<dbReference type="Proteomes" id="UP000836841">
    <property type="component" value="Chromosome 4"/>
</dbReference>
<evidence type="ECO:0000313" key="2">
    <source>
        <dbReference type="Proteomes" id="UP000836841"/>
    </source>
</evidence>
<dbReference type="EMBL" id="OU466860">
    <property type="protein sequence ID" value="CAH2060684.1"/>
    <property type="molecule type" value="Genomic_DNA"/>
</dbReference>
<accession>A0AAU9S6A6</accession>
<protein>
    <submittedName>
        <fullName evidence="1">Uncharacterized protein</fullName>
    </submittedName>
</protein>
<name>A0AAU9S6A6_THLAR</name>
<evidence type="ECO:0000313" key="1">
    <source>
        <dbReference type="EMBL" id="CAH2060684.1"/>
    </source>
</evidence>